<dbReference type="SMART" id="SM00013">
    <property type="entry name" value="LRRNT"/>
    <property type="match status" value="1"/>
</dbReference>
<evidence type="ECO:0000256" key="8">
    <source>
        <dbReference type="ARBA" id="ARBA00023157"/>
    </source>
</evidence>
<dbReference type="InterPro" id="IPR017983">
    <property type="entry name" value="GPCR_2_secretin-like_CS"/>
</dbReference>
<feature type="compositionally biased region" description="Low complexity" evidence="9">
    <location>
        <begin position="1112"/>
        <end position="1126"/>
    </location>
</feature>
<dbReference type="Pfam" id="PF01825">
    <property type="entry name" value="GPS"/>
    <property type="match status" value="1"/>
</dbReference>
<feature type="transmembrane region" description="Helical" evidence="10">
    <location>
        <begin position="971"/>
        <end position="994"/>
    </location>
</feature>
<protein>
    <submittedName>
        <fullName evidence="14">Adhesion G-protein coupled receptor G6</fullName>
    </submittedName>
</protein>
<dbReference type="SMART" id="SM00369">
    <property type="entry name" value="LRR_TYP"/>
    <property type="match status" value="3"/>
</dbReference>
<evidence type="ECO:0000313" key="14">
    <source>
        <dbReference type="RefSeq" id="XP_029640871.1"/>
    </source>
</evidence>
<gene>
    <name evidence="14" type="primary">LOC115215718</name>
</gene>
<keyword evidence="8" id="KW-1015">Disulfide bond</keyword>
<dbReference type="GO" id="GO:0016020">
    <property type="term" value="C:membrane"/>
    <property type="evidence" value="ECO:0007669"/>
    <property type="project" value="UniProtKB-SubCell"/>
</dbReference>
<keyword evidence="13" id="KW-1185">Reference proteome</keyword>
<dbReference type="InterPro" id="IPR057244">
    <property type="entry name" value="GAIN_B"/>
</dbReference>
<dbReference type="InterPro" id="IPR000832">
    <property type="entry name" value="GPCR_2_secretin-like"/>
</dbReference>
<dbReference type="PROSITE" id="PS51450">
    <property type="entry name" value="LRR"/>
    <property type="match status" value="3"/>
</dbReference>
<accession>A0A6P7SSF0</accession>
<dbReference type="Pfam" id="PF26588">
    <property type="entry name" value="GAIN_ADGRA3"/>
    <property type="match status" value="1"/>
</dbReference>
<dbReference type="InterPro" id="IPR045860">
    <property type="entry name" value="Snake_toxin-like_sf"/>
</dbReference>
<dbReference type="InterPro" id="IPR003591">
    <property type="entry name" value="Leu-rich_rpt_typical-subtyp"/>
</dbReference>
<dbReference type="PANTHER" id="PTHR45692:SF1">
    <property type="entry name" value="G-PROTEIN COUPLED RECEPTORS FAMILY 2 PROFILE 2 DOMAIN-CONTAINING PROTEIN"/>
    <property type="match status" value="1"/>
</dbReference>
<dbReference type="InterPro" id="IPR001611">
    <property type="entry name" value="Leu-rich_rpt"/>
</dbReference>
<dbReference type="SUPFAM" id="SSF57302">
    <property type="entry name" value="Snake toxin-like"/>
    <property type="match status" value="1"/>
</dbReference>
<dbReference type="SMART" id="SM00303">
    <property type="entry name" value="GPS"/>
    <property type="match status" value="1"/>
</dbReference>
<keyword evidence="14" id="KW-0675">Receptor</keyword>
<feature type="transmembrane region" description="Helical" evidence="10">
    <location>
        <begin position="859"/>
        <end position="878"/>
    </location>
</feature>
<name>A0A6P7SSF0_9MOLL</name>
<organism evidence="13 14">
    <name type="scientific">Octopus sinensis</name>
    <name type="common">East Asian common octopus</name>
    <dbReference type="NCBI Taxonomy" id="2607531"/>
    <lineage>
        <taxon>Eukaryota</taxon>
        <taxon>Metazoa</taxon>
        <taxon>Spiralia</taxon>
        <taxon>Lophotrochozoa</taxon>
        <taxon>Mollusca</taxon>
        <taxon>Cephalopoda</taxon>
        <taxon>Coleoidea</taxon>
        <taxon>Octopodiformes</taxon>
        <taxon>Octopoda</taxon>
        <taxon>Incirrata</taxon>
        <taxon>Octopodidae</taxon>
        <taxon>Octopus</taxon>
    </lineage>
</organism>
<dbReference type="FunFam" id="3.80.10.10:FF:000082">
    <property type="entry name" value="Leucine-rich repeat-containing 24"/>
    <property type="match status" value="1"/>
</dbReference>
<evidence type="ECO:0000256" key="7">
    <source>
        <dbReference type="ARBA" id="ARBA00023136"/>
    </source>
</evidence>
<dbReference type="Pfam" id="PF13855">
    <property type="entry name" value="LRR_8"/>
    <property type="match status" value="1"/>
</dbReference>
<keyword evidence="4" id="KW-0732">Signal</keyword>
<evidence type="ECO:0000256" key="3">
    <source>
        <dbReference type="ARBA" id="ARBA00022692"/>
    </source>
</evidence>
<dbReference type="KEGG" id="osn:115215718"/>
<evidence type="ECO:0000256" key="9">
    <source>
        <dbReference type="SAM" id="MobiDB-lite"/>
    </source>
</evidence>
<dbReference type="Proteomes" id="UP000515154">
    <property type="component" value="Linkage group LG9"/>
</dbReference>
<dbReference type="InterPro" id="IPR017981">
    <property type="entry name" value="GPCR_2-like_7TM"/>
</dbReference>
<feature type="domain" description="G-protein coupled receptors family 2 profile 2" evidence="12">
    <location>
        <begin position="823"/>
        <end position="1066"/>
    </location>
</feature>
<keyword evidence="6 10" id="KW-1133">Transmembrane helix</keyword>
<dbReference type="PRINTS" id="PR00249">
    <property type="entry name" value="GPCRSECRETIN"/>
</dbReference>
<feature type="transmembrane region" description="Helical" evidence="10">
    <location>
        <begin position="1015"/>
        <end position="1036"/>
    </location>
</feature>
<keyword evidence="5" id="KW-0677">Repeat</keyword>
<feature type="domain" description="GAIN-B" evidence="11">
    <location>
        <begin position="653"/>
        <end position="815"/>
    </location>
</feature>
<keyword evidence="2" id="KW-0433">Leucine-rich repeat</keyword>
<dbReference type="GO" id="GO:0007166">
    <property type="term" value="P:cell surface receptor signaling pathway"/>
    <property type="evidence" value="ECO:0007669"/>
    <property type="project" value="InterPro"/>
</dbReference>
<dbReference type="Gene3D" id="2.60.220.50">
    <property type="match status" value="1"/>
</dbReference>
<feature type="transmembrane region" description="Helical" evidence="10">
    <location>
        <begin position="825"/>
        <end position="847"/>
    </location>
</feature>
<dbReference type="InterPro" id="IPR058808">
    <property type="entry name" value="GAIN_ADGRA2/3"/>
</dbReference>
<dbReference type="InterPro" id="IPR000203">
    <property type="entry name" value="GPS"/>
</dbReference>
<dbReference type="CDD" id="cd23553">
    <property type="entry name" value="TFP_LU_ECD_Ly6PGE"/>
    <property type="match status" value="1"/>
</dbReference>
<dbReference type="RefSeq" id="XP_029640871.1">
    <property type="nucleotide sequence ID" value="XM_029785011.2"/>
</dbReference>
<evidence type="ECO:0000256" key="5">
    <source>
        <dbReference type="ARBA" id="ARBA00022737"/>
    </source>
</evidence>
<evidence type="ECO:0000256" key="2">
    <source>
        <dbReference type="ARBA" id="ARBA00022614"/>
    </source>
</evidence>
<evidence type="ECO:0000259" key="11">
    <source>
        <dbReference type="PROSITE" id="PS50221"/>
    </source>
</evidence>
<dbReference type="CDD" id="cd15040">
    <property type="entry name" value="7tmB2_Adhesion"/>
    <property type="match status" value="1"/>
</dbReference>
<feature type="transmembrane region" description="Helical" evidence="10">
    <location>
        <begin position="1042"/>
        <end position="1065"/>
    </location>
</feature>
<dbReference type="Pfam" id="PF00002">
    <property type="entry name" value="7tm_2"/>
    <property type="match status" value="1"/>
</dbReference>
<evidence type="ECO:0000313" key="13">
    <source>
        <dbReference type="Proteomes" id="UP000515154"/>
    </source>
</evidence>
<evidence type="ECO:0000256" key="6">
    <source>
        <dbReference type="ARBA" id="ARBA00022989"/>
    </source>
</evidence>
<dbReference type="Gene3D" id="1.20.1070.10">
    <property type="entry name" value="Rhodopsin 7-helix transmembrane proteins"/>
    <property type="match status" value="1"/>
</dbReference>
<dbReference type="SUPFAM" id="SSF52058">
    <property type="entry name" value="L domain-like"/>
    <property type="match status" value="1"/>
</dbReference>
<feature type="region of interest" description="Disordered" evidence="9">
    <location>
        <begin position="1090"/>
        <end position="1135"/>
    </location>
</feature>
<sequence length="1135" mass="128770">MVGLNLLPCHFKSKETLFKLCLIFLIHTAVMDSISSAIYPLCESFCKCRNNHKEINCEDTNLTSVPKGIPETVTHLRLSKNDIRFINRDDFSKYHQLEILYLDNNEIVQIQNGAFRNLQKLKSLNLSNNKLSYIQPNTFQHMASLEEINLNNNNIRSYGKDSFLFLPNIRTIQMNNNSELWCGCHLPALKRYMKQMNQSLNVSGKCILPEQRDKTLWDLDAELQNICGNYQLFDKAGHCLQCSGSNCSNQQTMTCPGPEPVCMHIISVIGITLKSEKSCSTYKKCIAAEHKNMNTCNNWTNGTSCVSCCKGYNCNVGDSIGWTHSFLFNLTITVSKDFSKDLVNTRSKEYHDLAKNISRLLEEEFSKLHGTYIVKVKYFRRPPVTAYISIYCTVLIHTSEVEVWYNIYNILNSSNTMDYLNVQRDTMKLTSATLCNEETVSSKKGTFHWPTTNGGTIVRIPCHANDAEATRRCFTRVKGFPNEVFQEKPYPHFGISMWGEPDLSLCYDMDWITEALQNISSSDFDENNIEKNSKKLLGISESARYFQEIDVVLSTDILEKMMPLVPDISTNITTNNILQSVNNMIDTPEDVLVTAQESNQSANGMLAVIERIPNEISLKEQQLTTLYSNLGIGVSKVDKDNFEGFTYAIESENNGTQKTNTIYNASYAEVENMMVMDFITLPNSLLKHLKSEELLRISRVSFHSLRTDKLYRVIQKPLKKKMEVLEQFVNSQIIAANIPNIQITNLDKPITMSFSLIHKSGYNPRCVYWDDTPGQDPHWSTKGCNIYNIVQGERISCSCNHLTSFALLMDVYGNEKDVDVKPISIISSIGCGISIVCLILTIIVHVSSKTLRKGLFSKILINLCIALAIANFIFLVGMRPYATKDIIACKAVAALLHYFLTVSIMWMAVEASHIYLAVVVVFNKYMTNYMLKSTVIAWGLPAIIVILTLAINNTNNYIRIAEVCWLSQTSFYAAFLFPVVAVLLFNLTIFSLIIGRLISMKNDKKFEHKARKLRLFGIIGVFFLLGLSWILAFFTFGEAALVFKYLFAIFNTLQGLFIFIFYCLYKKDARDVICMYLCIQKKEDLKSNTKYKTNTQDSSEGKMLGKQNLYNSDSSSGAVSSKVTNSDGDKMNTRL</sequence>
<feature type="transmembrane region" description="Helical" evidence="10">
    <location>
        <begin position="898"/>
        <end position="922"/>
    </location>
</feature>
<comment type="subcellular location">
    <subcellularLocation>
        <location evidence="1">Membrane</location>
        <topology evidence="1">Multi-pass membrane protein</topology>
    </subcellularLocation>
</comment>
<dbReference type="PROSITE" id="PS00650">
    <property type="entry name" value="G_PROTEIN_RECEP_F2_2"/>
    <property type="match status" value="1"/>
</dbReference>
<feature type="transmembrane region" description="Helical" evidence="10">
    <location>
        <begin position="929"/>
        <end position="951"/>
    </location>
</feature>
<proteinExistence type="predicted"/>
<evidence type="ECO:0000256" key="4">
    <source>
        <dbReference type="ARBA" id="ARBA00022729"/>
    </source>
</evidence>
<dbReference type="PANTHER" id="PTHR45692">
    <property type="entry name" value="G_PROTEIN_RECEP_F2_4 DOMAIN-CONTAINING PROTEIN"/>
    <property type="match status" value="1"/>
</dbReference>
<dbReference type="PROSITE" id="PS50221">
    <property type="entry name" value="GAIN_B"/>
    <property type="match status" value="1"/>
</dbReference>
<evidence type="ECO:0000256" key="10">
    <source>
        <dbReference type="SAM" id="Phobius"/>
    </source>
</evidence>
<dbReference type="InterPro" id="IPR032675">
    <property type="entry name" value="LRR_dom_sf"/>
</dbReference>
<dbReference type="GO" id="GO:0004930">
    <property type="term" value="F:G protein-coupled receptor activity"/>
    <property type="evidence" value="ECO:0007669"/>
    <property type="project" value="InterPro"/>
</dbReference>
<keyword evidence="3 10" id="KW-0812">Transmembrane</keyword>
<evidence type="ECO:0000256" key="1">
    <source>
        <dbReference type="ARBA" id="ARBA00004141"/>
    </source>
</evidence>
<dbReference type="AlphaFoldDB" id="A0A6P7SSF0"/>
<dbReference type="InterPro" id="IPR046338">
    <property type="entry name" value="GAIN_dom_sf"/>
</dbReference>
<keyword evidence="7 10" id="KW-0472">Membrane</keyword>
<dbReference type="Gene3D" id="3.80.10.10">
    <property type="entry name" value="Ribonuclease Inhibitor"/>
    <property type="match status" value="2"/>
</dbReference>
<dbReference type="SUPFAM" id="SSF81321">
    <property type="entry name" value="Family A G protein-coupled receptor-like"/>
    <property type="match status" value="1"/>
</dbReference>
<dbReference type="InterPro" id="IPR000372">
    <property type="entry name" value="LRRNT"/>
</dbReference>
<evidence type="ECO:0000259" key="12">
    <source>
        <dbReference type="PROSITE" id="PS50261"/>
    </source>
</evidence>
<reference evidence="14" key="1">
    <citation type="submission" date="2025-08" db="UniProtKB">
        <authorList>
            <consortium name="RefSeq"/>
        </authorList>
    </citation>
    <scope>IDENTIFICATION</scope>
</reference>
<dbReference type="PROSITE" id="PS50261">
    <property type="entry name" value="G_PROTEIN_RECEP_F2_4"/>
    <property type="match status" value="1"/>
</dbReference>